<name>I2FVM2_USTHO</name>
<feature type="region of interest" description="Disordered" evidence="1">
    <location>
        <begin position="145"/>
        <end position="169"/>
    </location>
</feature>
<feature type="compositionally biased region" description="Low complexity" evidence="1">
    <location>
        <begin position="186"/>
        <end position="196"/>
    </location>
</feature>
<feature type="compositionally biased region" description="Polar residues" evidence="1">
    <location>
        <begin position="58"/>
        <end position="82"/>
    </location>
</feature>
<gene>
    <name evidence="2" type="ORF">UHOR_14711</name>
</gene>
<feature type="non-terminal residue" evidence="2">
    <location>
        <position position="1"/>
    </location>
</feature>
<feature type="region of interest" description="Disordered" evidence="1">
    <location>
        <begin position="186"/>
        <end position="223"/>
    </location>
</feature>
<protein>
    <submittedName>
        <fullName evidence="2">Uncharacterized protein (C-terminal)</fullName>
    </submittedName>
</protein>
<comment type="caution">
    <text evidence="2">The sequence shown here is derived from an EMBL/GenBank/DDBJ whole genome shotgun (WGS) entry which is preliminary data.</text>
</comment>
<feature type="compositionally biased region" description="Low complexity" evidence="1">
    <location>
        <begin position="154"/>
        <end position="163"/>
    </location>
</feature>
<dbReference type="HOGENOM" id="CLU_1242751_0_0_1"/>
<dbReference type="Proteomes" id="UP000006174">
    <property type="component" value="Unassembled WGS sequence"/>
</dbReference>
<feature type="compositionally biased region" description="Polar residues" evidence="1">
    <location>
        <begin position="197"/>
        <end position="209"/>
    </location>
</feature>
<proteinExistence type="predicted"/>
<dbReference type="STRING" id="1128400.I2FVM2"/>
<evidence type="ECO:0000313" key="3">
    <source>
        <dbReference type="Proteomes" id="UP000006174"/>
    </source>
</evidence>
<accession>I2FVM2</accession>
<feature type="compositionally biased region" description="Low complexity" evidence="1">
    <location>
        <begin position="9"/>
        <end position="27"/>
    </location>
</feature>
<organism evidence="2 3">
    <name type="scientific">Ustilago hordei</name>
    <name type="common">Barley covered smut fungus</name>
    <dbReference type="NCBI Taxonomy" id="120017"/>
    <lineage>
        <taxon>Eukaryota</taxon>
        <taxon>Fungi</taxon>
        <taxon>Dikarya</taxon>
        <taxon>Basidiomycota</taxon>
        <taxon>Ustilaginomycotina</taxon>
        <taxon>Ustilaginomycetes</taxon>
        <taxon>Ustilaginales</taxon>
        <taxon>Ustilaginaceae</taxon>
        <taxon>Ustilago</taxon>
    </lineage>
</organism>
<reference evidence="2 3" key="1">
    <citation type="journal article" date="2012" name="Plant Cell">
        <title>Genome comparison of barley and maize smut fungi reveals targeted loss of RNA silencing components and species-specific presence of transposable elements.</title>
        <authorList>
            <person name="Laurie J.D."/>
            <person name="Ali S."/>
            <person name="Linning R."/>
            <person name="Mannhaupt G."/>
            <person name="Wong P."/>
            <person name="Gueldener U."/>
            <person name="Muensterkoetter M."/>
            <person name="Moore R."/>
            <person name="Kahmann R."/>
            <person name="Bakkeren G."/>
            <person name="Schirawski J."/>
        </authorList>
    </citation>
    <scope>NUCLEOTIDE SEQUENCE [LARGE SCALE GENOMIC DNA]</scope>
    <source>
        <strain evidence="3">Uh4875-4</strain>
    </source>
</reference>
<feature type="compositionally biased region" description="Polar residues" evidence="1">
    <location>
        <begin position="28"/>
        <end position="51"/>
    </location>
</feature>
<evidence type="ECO:0000313" key="2">
    <source>
        <dbReference type="EMBL" id="CCF50965.1"/>
    </source>
</evidence>
<keyword evidence="3" id="KW-1185">Reference proteome</keyword>
<dbReference type="AlphaFoldDB" id="I2FVM2"/>
<dbReference type="EMBL" id="CAGI01000159">
    <property type="protein sequence ID" value="CCF50965.1"/>
    <property type="molecule type" value="Genomic_DNA"/>
</dbReference>
<sequence length="223" mass="21981">APLSPITASRNKQSSCSSSGSNNVSSSHLATPSSALNNKSSSETLLASNASKVAGSRSGPTSKGGSIFKTSCNPNLGNNAASFATPPLPVASPASLTSSQSMSSSSAYPTAISPGLGAFPSEGPSYDSSDYAATSTASAQARFTSVSAAVPGNTASASATGSARETKRRPSLLSILEKAAHPAASLRAALASGSSSNQTGGSMSHSLSSRYLDHSFDGGSRAV</sequence>
<evidence type="ECO:0000256" key="1">
    <source>
        <dbReference type="SAM" id="MobiDB-lite"/>
    </source>
</evidence>
<feature type="region of interest" description="Disordered" evidence="1">
    <location>
        <begin position="1"/>
        <end position="132"/>
    </location>
</feature>
<feature type="compositionally biased region" description="Low complexity" evidence="1">
    <location>
        <begin position="91"/>
        <end position="114"/>
    </location>
</feature>